<evidence type="ECO:0000256" key="6">
    <source>
        <dbReference type="ARBA" id="ARBA00022723"/>
    </source>
</evidence>
<organism evidence="11 12">
    <name type="scientific">Sphingosinicella rhizophila</name>
    <dbReference type="NCBI Taxonomy" id="3050082"/>
    <lineage>
        <taxon>Bacteria</taxon>
        <taxon>Pseudomonadati</taxon>
        <taxon>Pseudomonadota</taxon>
        <taxon>Alphaproteobacteria</taxon>
        <taxon>Sphingomonadales</taxon>
        <taxon>Sphingosinicellaceae</taxon>
        <taxon>Sphingosinicella</taxon>
    </lineage>
</organism>
<evidence type="ECO:0000313" key="12">
    <source>
        <dbReference type="Proteomes" id="UP001259572"/>
    </source>
</evidence>
<dbReference type="InterPro" id="IPR023198">
    <property type="entry name" value="PGP-like_dom2"/>
</dbReference>
<accession>A0ABU3Q637</accession>
<comment type="caution">
    <text evidence="11">The sequence shown here is derived from an EMBL/GenBank/DDBJ whole genome shotgun (WGS) entry which is preliminary data.</text>
</comment>
<keyword evidence="7 10" id="KW-0378">Hydrolase</keyword>
<evidence type="ECO:0000313" key="11">
    <source>
        <dbReference type="EMBL" id="MDT9598438.1"/>
    </source>
</evidence>
<dbReference type="PANTHER" id="PTHR43434:SF1">
    <property type="entry name" value="PHOSPHOGLYCOLATE PHOSPHATASE"/>
    <property type="match status" value="1"/>
</dbReference>
<dbReference type="InterPro" id="IPR041492">
    <property type="entry name" value="HAD_2"/>
</dbReference>
<evidence type="ECO:0000256" key="8">
    <source>
        <dbReference type="ARBA" id="ARBA00022842"/>
    </source>
</evidence>
<dbReference type="HAMAP" id="MF_00495">
    <property type="entry name" value="GPH_hydrolase_bact"/>
    <property type="match status" value="1"/>
</dbReference>
<comment type="pathway">
    <text evidence="3 10">Organic acid metabolism; glycolate biosynthesis; glycolate from 2-phosphoglycolate: step 1/1.</text>
</comment>
<comment type="cofactor">
    <cofactor evidence="2 10">
        <name>Mg(2+)</name>
        <dbReference type="ChEBI" id="CHEBI:18420"/>
    </cofactor>
</comment>
<evidence type="ECO:0000256" key="3">
    <source>
        <dbReference type="ARBA" id="ARBA00004818"/>
    </source>
</evidence>
<evidence type="ECO:0000256" key="5">
    <source>
        <dbReference type="ARBA" id="ARBA00013078"/>
    </source>
</evidence>
<feature type="binding site" evidence="10">
    <location>
        <position position="12"/>
    </location>
    <ligand>
        <name>Mg(2+)</name>
        <dbReference type="ChEBI" id="CHEBI:18420"/>
    </ligand>
</feature>
<dbReference type="Gene3D" id="3.40.50.1000">
    <property type="entry name" value="HAD superfamily/HAD-like"/>
    <property type="match status" value="1"/>
</dbReference>
<dbReference type="EC" id="3.1.3.18" evidence="5 10"/>
<name>A0ABU3Q637_9SPHN</name>
<proteinExistence type="inferred from homology"/>
<evidence type="ECO:0000256" key="1">
    <source>
        <dbReference type="ARBA" id="ARBA00000830"/>
    </source>
</evidence>
<dbReference type="InterPro" id="IPR037512">
    <property type="entry name" value="PGPase_prok"/>
</dbReference>
<comment type="function">
    <text evidence="10">Specifically catalyzes the dephosphorylation of 2-phosphoglycolate. Is involved in the dissimilation of the intracellular 2-phosphoglycolate formed during the DNA repair of 3'-phosphoglycolate ends, a major class of DNA lesions induced by oxidative stress.</text>
</comment>
<keyword evidence="9 10" id="KW-0119">Carbohydrate metabolism</keyword>
<dbReference type="Proteomes" id="UP001259572">
    <property type="component" value="Unassembled WGS sequence"/>
</dbReference>
<feature type="binding site" evidence="10">
    <location>
        <position position="14"/>
    </location>
    <ligand>
        <name>Mg(2+)</name>
        <dbReference type="ChEBI" id="CHEBI:18420"/>
    </ligand>
</feature>
<feature type="active site" description="Nucleophile" evidence="10">
    <location>
        <position position="12"/>
    </location>
</feature>
<feature type="binding site" evidence="10">
    <location>
        <position position="171"/>
    </location>
    <ligand>
        <name>Mg(2+)</name>
        <dbReference type="ChEBI" id="CHEBI:18420"/>
    </ligand>
</feature>
<keyword evidence="8 10" id="KW-0460">Magnesium</keyword>
<dbReference type="SFLD" id="SFLDG01129">
    <property type="entry name" value="C1.5:_HAD__Beta-PGM__Phosphata"/>
    <property type="match status" value="1"/>
</dbReference>
<dbReference type="EMBL" id="JAVUPU010000002">
    <property type="protein sequence ID" value="MDT9598438.1"/>
    <property type="molecule type" value="Genomic_DNA"/>
</dbReference>
<reference evidence="11 12" key="1">
    <citation type="submission" date="2023-05" db="EMBL/GenBank/DDBJ databases">
        <authorList>
            <person name="Guo Y."/>
        </authorList>
    </citation>
    <scope>NUCLEOTIDE SEQUENCE [LARGE SCALE GENOMIC DNA]</scope>
    <source>
        <strain evidence="11 12">GR2756</strain>
    </source>
</reference>
<dbReference type="SFLD" id="SFLDS00003">
    <property type="entry name" value="Haloacid_Dehalogenase"/>
    <property type="match status" value="1"/>
</dbReference>
<dbReference type="SUPFAM" id="SSF56784">
    <property type="entry name" value="HAD-like"/>
    <property type="match status" value="1"/>
</dbReference>
<evidence type="ECO:0000256" key="9">
    <source>
        <dbReference type="ARBA" id="ARBA00023277"/>
    </source>
</evidence>
<dbReference type="Gene3D" id="1.10.150.240">
    <property type="entry name" value="Putative phosphatase, domain 2"/>
    <property type="match status" value="1"/>
</dbReference>
<protein>
    <recommendedName>
        <fullName evidence="5 10">Phosphoglycolate phosphatase</fullName>
        <shortName evidence="10">PGP</shortName>
        <shortName evidence="10">PGPase</shortName>
        <ecNumber evidence="5 10">3.1.3.18</ecNumber>
    </recommendedName>
</protein>
<evidence type="ECO:0000256" key="7">
    <source>
        <dbReference type="ARBA" id="ARBA00022801"/>
    </source>
</evidence>
<sequence>MASFSFDTVIFDLDGTLADTAFDLAAALNHALTRMGREAVPTPSVQRLIGHGARALLRRGLAATGEANEDLVEQGMPLFLDFYATNICVGTKIYPDLESALDALRARGLRIGICTNKLESLTMKLVEALGWQDRFDAIVCGDTLPVRKPDPAPLREAIARAGGQSGILVGDSITDADTARAAGLPFVAVSFGFSDRPVDQLGADVVIHGYVDLVPALQKLER</sequence>
<dbReference type="InterPro" id="IPR006439">
    <property type="entry name" value="HAD-SF_hydro_IA"/>
</dbReference>
<gene>
    <name evidence="11" type="primary">gph</name>
    <name evidence="11" type="ORF">RQX22_05690</name>
</gene>
<dbReference type="Pfam" id="PF13419">
    <property type="entry name" value="HAD_2"/>
    <property type="match status" value="1"/>
</dbReference>
<dbReference type="NCBIfam" id="TIGR01549">
    <property type="entry name" value="HAD-SF-IA-v1"/>
    <property type="match status" value="1"/>
</dbReference>
<dbReference type="InterPro" id="IPR023214">
    <property type="entry name" value="HAD_sf"/>
</dbReference>
<comment type="similarity">
    <text evidence="4 10">Belongs to the HAD-like hydrolase superfamily. CbbY/CbbZ/Gph/YieH family.</text>
</comment>
<comment type="catalytic activity">
    <reaction evidence="1 10">
        <text>2-phosphoglycolate + H2O = glycolate + phosphate</text>
        <dbReference type="Rhea" id="RHEA:14369"/>
        <dbReference type="ChEBI" id="CHEBI:15377"/>
        <dbReference type="ChEBI" id="CHEBI:29805"/>
        <dbReference type="ChEBI" id="CHEBI:43474"/>
        <dbReference type="ChEBI" id="CHEBI:58033"/>
        <dbReference type="EC" id="3.1.3.18"/>
    </reaction>
</comment>
<dbReference type="RefSeq" id="WP_315724452.1">
    <property type="nucleotide sequence ID" value="NZ_JAVUPU010000002.1"/>
</dbReference>
<dbReference type="InterPro" id="IPR036412">
    <property type="entry name" value="HAD-like_sf"/>
</dbReference>
<dbReference type="PANTHER" id="PTHR43434">
    <property type="entry name" value="PHOSPHOGLYCOLATE PHOSPHATASE"/>
    <property type="match status" value="1"/>
</dbReference>
<evidence type="ECO:0000256" key="10">
    <source>
        <dbReference type="HAMAP-Rule" id="MF_00495"/>
    </source>
</evidence>
<keyword evidence="6 10" id="KW-0479">Metal-binding</keyword>
<dbReference type="GO" id="GO:0008967">
    <property type="term" value="F:phosphoglycolate phosphatase activity"/>
    <property type="evidence" value="ECO:0007669"/>
    <property type="project" value="UniProtKB-EC"/>
</dbReference>
<evidence type="ECO:0000256" key="2">
    <source>
        <dbReference type="ARBA" id="ARBA00001946"/>
    </source>
</evidence>
<evidence type="ECO:0000256" key="4">
    <source>
        <dbReference type="ARBA" id="ARBA00006171"/>
    </source>
</evidence>
<dbReference type="InterPro" id="IPR050155">
    <property type="entry name" value="HAD-like_hydrolase_sf"/>
</dbReference>
<keyword evidence="12" id="KW-1185">Reference proteome</keyword>
<dbReference type="PRINTS" id="PR00413">
    <property type="entry name" value="HADHALOGNASE"/>
</dbReference>
<dbReference type="NCBIfam" id="TIGR01449">
    <property type="entry name" value="PGP_bact"/>
    <property type="match status" value="1"/>
</dbReference>